<feature type="transmembrane region" description="Helical" evidence="13">
    <location>
        <begin position="269"/>
        <end position="291"/>
    </location>
</feature>
<keyword evidence="10 13" id="KW-0472">Membrane</keyword>
<keyword evidence="7 13" id="KW-0812">Transmembrane</keyword>
<dbReference type="Pfam" id="PF05504">
    <property type="entry name" value="Spore_GerAC"/>
    <property type="match status" value="1"/>
</dbReference>
<keyword evidence="5" id="KW-0813">Transport</keyword>
<evidence type="ECO:0000313" key="16">
    <source>
        <dbReference type="EMBL" id="MDT2250344.1"/>
    </source>
</evidence>
<dbReference type="GO" id="GO:0016020">
    <property type="term" value="C:membrane"/>
    <property type="evidence" value="ECO:0007669"/>
    <property type="project" value="UniProtKB-SubCell"/>
</dbReference>
<accession>A0AAP5JQV2</accession>
<feature type="domain" description="Spore germination GerAC-like C-terminal" evidence="14">
    <location>
        <begin position="563"/>
        <end position="739"/>
    </location>
</feature>
<dbReference type="PANTHER" id="PTHR34975">
    <property type="entry name" value="SPORE GERMINATION PROTEIN A2"/>
    <property type="match status" value="1"/>
</dbReference>
<evidence type="ECO:0000256" key="10">
    <source>
        <dbReference type="ARBA" id="ARBA00023136"/>
    </source>
</evidence>
<dbReference type="Proteomes" id="UP001259239">
    <property type="component" value="Unassembled WGS sequence"/>
</dbReference>
<evidence type="ECO:0000256" key="5">
    <source>
        <dbReference type="ARBA" id="ARBA00022448"/>
    </source>
</evidence>
<reference evidence="16" key="1">
    <citation type="journal article" date="2023" name="J. Vet. Diagn. Invest.">
        <title>Oxytetracycline-resistant Paenibacillus larvae identified in commercial beekeeping operations in Saskatchewan using pooled honey sampling.</title>
        <authorList>
            <person name="Obshta O."/>
            <person name="Zabrodski M.W."/>
            <person name="Soomro T."/>
            <person name="Wilson G."/>
            <person name="Masood F."/>
            <person name="Thebeau J."/>
            <person name="Silva M.C.B."/>
            <person name="Biganski S."/>
            <person name="Kozii I.V."/>
            <person name="Koziy R.V."/>
            <person name="Raza M.F."/>
            <person name="Jose M.S."/>
            <person name="Simko E."/>
            <person name="Wood S.C."/>
        </authorList>
    </citation>
    <scope>NUCLEOTIDE SEQUENCE</scope>
    <source>
        <strain evidence="16">PL001</strain>
    </source>
</reference>
<keyword evidence="9 13" id="KW-1133">Transmembrane helix</keyword>
<keyword evidence="11" id="KW-0564">Palmitate</keyword>
<feature type="transmembrane region" description="Helical" evidence="13">
    <location>
        <begin position="42"/>
        <end position="64"/>
    </location>
</feature>
<dbReference type="InterPro" id="IPR046953">
    <property type="entry name" value="Spore_GerAC-like_C"/>
</dbReference>
<dbReference type="NCBIfam" id="TIGR02887">
    <property type="entry name" value="spore_ger_x_C"/>
    <property type="match status" value="1"/>
</dbReference>
<dbReference type="InterPro" id="IPR004761">
    <property type="entry name" value="Spore_GerAB"/>
</dbReference>
<feature type="transmembrane region" description="Helical" evidence="13">
    <location>
        <begin position="373"/>
        <end position="390"/>
    </location>
</feature>
<protein>
    <submittedName>
        <fullName evidence="16">Endospore germination permease</fullName>
    </submittedName>
</protein>
<organism evidence="16 17">
    <name type="scientific">Paenibacillus larvae</name>
    <dbReference type="NCBI Taxonomy" id="1464"/>
    <lineage>
        <taxon>Bacteria</taxon>
        <taxon>Bacillati</taxon>
        <taxon>Bacillota</taxon>
        <taxon>Bacilli</taxon>
        <taxon>Bacillales</taxon>
        <taxon>Paenibacillaceae</taxon>
        <taxon>Paenibacillus</taxon>
    </lineage>
</organism>
<feature type="transmembrane region" description="Helical" evidence="13">
    <location>
        <begin position="217"/>
        <end position="238"/>
    </location>
</feature>
<comment type="similarity">
    <text evidence="4">Belongs to the amino acid-polyamine-organocation (APC) superfamily. Spore germination protein (SGP) (TC 2.A.3.9) family.</text>
</comment>
<dbReference type="InterPro" id="IPR008844">
    <property type="entry name" value="Spore_GerAC-like"/>
</dbReference>
<evidence type="ECO:0000259" key="15">
    <source>
        <dbReference type="Pfam" id="PF25198"/>
    </source>
</evidence>
<evidence type="ECO:0000256" key="9">
    <source>
        <dbReference type="ARBA" id="ARBA00022989"/>
    </source>
</evidence>
<feature type="transmembrane region" description="Helical" evidence="13">
    <location>
        <begin position="303"/>
        <end position="321"/>
    </location>
</feature>
<dbReference type="AlphaFoldDB" id="A0AAP5JQV2"/>
<comment type="subcellular location">
    <subcellularLocation>
        <location evidence="2">Membrane</location>
        <topology evidence="2">Lipid-anchor</topology>
    </subcellularLocation>
    <subcellularLocation>
        <location evidence="1">Membrane</location>
        <topology evidence="1">Multi-pass membrane protein</topology>
    </subcellularLocation>
</comment>
<evidence type="ECO:0000256" key="7">
    <source>
        <dbReference type="ARBA" id="ARBA00022692"/>
    </source>
</evidence>
<name>A0AAP5JQV2_9BACL</name>
<dbReference type="Pfam" id="PF25198">
    <property type="entry name" value="Spore_GerAC_N"/>
    <property type="match status" value="1"/>
</dbReference>
<feature type="transmembrane region" description="Helical" evidence="13">
    <location>
        <begin position="143"/>
        <end position="164"/>
    </location>
</feature>
<dbReference type="InterPro" id="IPR038501">
    <property type="entry name" value="Spore_GerAC_C_sf"/>
</dbReference>
<keyword evidence="8" id="KW-0732">Signal</keyword>
<evidence type="ECO:0000256" key="1">
    <source>
        <dbReference type="ARBA" id="ARBA00004141"/>
    </source>
</evidence>
<evidence type="ECO:0000259" key="14">
    <source>
        <dbReference type="Pfam" id="PF05504"/>
    </source>
</evidence>
<comment type="similarity">
    <text evidence="3">Belongs to the GerABKC lipoprotein family.</text>
</comment>
<sequence length="742" mass="85795">MSIPNKSELSLMQFILLIHGIEVGLATLPLPSQLAQYAGTDGWISLILGWFLVTIISICIVRIMAQHPGEHFKNILILYLGKWVGTVLFILWMIYVLLGALAILLKSVNIIQVWVLPRTPIFLILTLFMFNTFLLLRGDIRLLGRYAVFVFFFTLVMPILLLIPLKDGNVLFLLPVLKEGWWPIMKAVKTSVFAFLGFEITFLVYPYLKNKKDAVKGIIVANTITFIVYLLITLSSFICFSPDEITKYLWPTLMLVKPIQFPFLERMEILFLSFYIFIFLTTFVPYTYFFTDGIAKLVNKDKWKVPFLILPLIVVLSYFFYLTFNQIEDFEGFFNLLSLYFAFAFPFLFLIYISVYKRFKKRRKPNVRRKIQLALLSLSILALAGCGDRIDVEDATLALLYGMELEDDHLNIYEMNPVFNKNAEKKYEMYKVSTDTTRHARPIFNSKMNGQLVTGKVQVLMFSNDMLEKEGIMPYLDSLYRDAKNAANMRLITVKGSVSSILNSEFKDKPILPTYLTNLIDVGKRTNQAAFVTNQEFHTQAFEKGITPAITEIQKKEENIQISGSSLLDNRGKYRASLSRRESAFMVMLQRKANMPLSITLTMPTEFKRPSLLKNISGKDFITMTVFNTKRKVKTRFSQGQFAFDVHLKMEVAIEERTFEANIDNELRNFTRVLNEQIKKELDALLEKIRQNKLDPIGFGIYARAFCYPEWKKVKDNWPETFAEAKVNIYPDITIRDHGVTE</sequence>
<evidence type="ECO:0000256" key="11">
    <source>
        <dbReference type="ARBA" id="ARBA00023139"/>
    </source>
</evidence>
<keyword evidence="6" id="KW-0309">Germination</keyword>
<dbReference type="PANTHER" id="PTHR34975:SF2">
    <property type="entry name" value="SPORE GERMINATION PROTEIN A2"/>
    <property type="match status" value="1"/>
</dbReference>
<feature type="domain" description="Spore germination protein N-terminal" evidence="15">
    <location>
        <begin position="388"/>
        <end position="554"/>
    </location>
</feature>
<dbReference type="NCBIfam" id="TIGR00912">
    <property type="entry name" value="2A0309"/>
    <property type="match status" value="1"/>
</dbReference>
<dbReference type="GO" id="GO:0009847">
    <property type="term" value="P:spore germination"/>
    <property type="evidence" value="ECO:0007669"/>
    <property type="project" value="InterPro"/>
</dbReference>
<keyword evidence="12" id="KW-0449">Lipoprotein</keyword>
<evidence type="ECO:0000256" key="3">
    <source>
        <dbReference type="ARBA" id="ARBA00007886"/>
    </source>
</evidence>
<evidence type="ECO:0000313" key="17">
    <source>
        <dbReference type="Proteomes" id="UP001259239"/>
    </source>
</evidence>
<dbReference type="RefSeq" id="WP_311974405.1">
    <property type="nucleotide sequence ID" value="NZ_JARQGV010000004.1"/>
</dbReference>
<evidence type="ECO:0000256" key="6">
    <source>
        <dbReference type="ARBA" id="ARBA00022544"/>
    </source>
</evidence>
<evidence type="ECO:0000256" key="13">
    <source>
        <dbReference type="SAM" id="Phobius"/>
    </source>
</evidence>
<dbReference type="Pfam" id="PF03845">
    <property type="entry name" value="Spore_permease"/>
    <property type="match status" value="1"/>
</dbReference>
<gene>
    <name evidence="16" type="ORF">P7H09_02865</name>
</gene>
<feature type="transmembrane region" description="Helical" evidence="13">
    <location>
        <begin position="333"/>
        <end position="353"/>
    </location>
</feature>
<evidence type="ECO:0000256" key="2">
    <source>
        <dbReference type="ARBA" id="ARBA00004635"/>
    </source>
</evidence>
<dbReference type="EMBL" id="JARQGV010000004">
    <property type="protein sequence ID" value="MDT2250344.1"/>
    <property type="molecule type" value="Genomic_DNA"/>
</dbReference>
<proteinExistence type="inferred from homology"/>
<evidence type="ECO:0000256" key="4">
    <source>
        <dbReference type="ARBA" id="ARBA00007998"/>
    </source>
</evidence>
<feature type="transmembrane region" description="Helical" evidence="13">
    <location>
        <begin position="76"/>
        <end position="105"/>
    </location>
</feature>
<feature type="transmembrane region" description="Helical" evidence="13">
    <location>
        <begin position="184"/>
        <end position="205"/>
    </location>
</feature>
<dbReference type="Gene3D" id="1.20.1740.10">
    <property type="entry name" value="Amino acid/polyamine transporter I"/>
    <property type="match status" value="1"/>
</dbReference>
<feature type="transmembrane region" description="Helical" evidence="13">
    <location>
        <begin position="12"/>
        <end position="30"/>
    </location>
</feature>
<reference evidence="16" key="2">
    <citation type="submission" date="2023-03" db="EMBL/GenBank/DDBJ databases">
        <authorList>
            <person name="Obshta O."/>
            <person name="Zabrodski M.W."/>
            <person name="Soomro T."/>
            <person name="Wilson G."/>
            <person name="Masood F."/>
            <person name="Thebeau J."/>
            <person name="Bezerra Da Silva M.C."/>
            <person name="Raza F."/>
            <person name="Biganski S."/>
            <person name="Jose M."/>
            <person name="Camilli M."/>
            <person name="Kozii I.V."/>
            <person name="Kozii R.V."/>
            <person name="Simko E."/>
            <person name="Wood S.C."/>
        </authorList>
    </citation>
    <scope>NUCLEOTIDE SEQUENCE</scope>
    <source>
        <strain evidence="16">PL001</strain>
    </source>
</reference>
<comment type="caution">
    <text evidence="16">The sequence shown here is derived from an EMBL/GenBank/DDBJ whole genome shotgun (WGS) entry which is preliminary data.</text>
</comment>
<evidence type="ECO:0000256" key="12">
    <source>
        <dbReference type="ARBA" id="ARBA00023288"/>
    </source>
</evidence>
<dbReference type="Gene3D" id="3.30.300.210">
    <property type="entry name" value="Nutrient germinant receptor protein C, domain 3"/>
    <property type="match status" value="1"/>
</dbReference>
<dbReference type="InterPro" id="IPR057336">
    <property type="entry name" value="GerAC_N"/>
</dbReference>
<feature type="transmembrane region" description="Helical" evidence="13">
    <location>
        <begin position="111"/>
        <end position="136"/>
    </location>
</feature>
<evidence type="ECO:0000256" key="8">
    <source>
        <dbReference type="ARBA" id="ARBA00022729"/>
    </source>
</evidence>